<dbReference type="Proteomes" id="UP000886595">
    <property type="component" value="Unassembled WGS sequence"/>
</dbReference>
<evidence type="ECO:0008006" key="3">
    <source>
        <dbReference type="Google" id="ProtNLM"/>
    </source>
</evidence>
<dbReference type="EMBL" id="JAAMPC010001604">
    <property type="protein sequence ID" value="KAG2239167.1"/>
    <property type="molecule type" value="Genomic_DNA"/>
</dbReference>
<keyword evidence="2" id="KW-1185">Reference proteome</keyword>
<dbReference type="AlphaFoldDB" id="A0A8X7NU82"/>
<evidence type="ECO:0000313" key="1">
    <source>
        <dbReference type="EMBL" id="KAG2239167.1"/>
    </source>
</evidence>
<accession>A0A8X7NU82</accession>
<proteinExistence type="predicted"/>
<sequence length="133" mass="15222">MSTTSHISDVDHLSSSSPASLISRRHHLTVTHHVCLPQLFCCAAVSVSKRYLVTTMRKTEKDFSDPDTDPWCGHCESLAPEYAAVVTVSFWLKPMRRRRMRLSLTLDWRTKETIVTWVKKKKSPSSVYNITTL</sequence>
<name>A0A8X7NU82_BRACI</name>
<evidence type="ECO:0000313" key="2">
    <source>
        <dbReference type="Proteomes" id="UP000886595"/>
    </source>
</evidence>
<protein>
    <recommendedName>
        <fullName evidence="3">Thioredoxin domain-containing protein</fullName>
    </recommendedName>
</protein>
<reference evidence="1 2" key="1">
    <citation type="submission" date="2020-02" db="EMBL/GenBank/DDBJ databases">
        <authorList>
            <person name="Ma Q."/>
            <person name="Huang Y."/>
            <person name="Song X."/>
            <person name="Pei D."/>
        </authorList>
    </citation>
    <scope>NUCLEOTIDE SEQUENCE [LARGE SCALE GENOMIC DNA]</scope>
    <source>
        <strain evidence="1">Sxm20200214</strain>
        <tissue evidence="1">Leaf</tissue>
    </source>
</reference>
<organism evidence="1 2">
    <name type="scientific">Brassica carinata</name>
    <name type="common">Ethiopian mustard</name>
    <name type="synonym">Abyssinian cabbage</name>
    <dbReference type="NCBI Taxonomy" id="52824"/>
    <lineage>
        <taxon>Eukaryota</taxon>
        <taxon>Viridiplantae</taxon>
        <taxon>Streptophyta</taxon>
        <taxon>Embryophyta</taxon>
        <taxon>Tracheophyta</taxon>
        <taxon>Spermatophyta</taxon>
        <taxon>Magnoliopsida</taxon>
        <taxon>eudicotyledons</taxon>
        <taxon>Gunneridae</taxon>
        <taxon>Pentapetalae</taxon>
        <taxon>rosids</taxon>
        <taxon>malvids</taxon>
        <taxon>Brassicales</taxon>
        <taxon>Brassicaceae</taxon>
        <taxon>Brassiceae</taxon>
        <taxon>Brassica</taxon>
    </lineage>
</organism>
<dbReference type="OrthoDB" id="427280at2759"/>
<gene>
    <name evidence="1" type="ORF">Bca52824_090027</name>
</gene>
<comment type="caution">
    <text evidence="1">The sequence shown here is derived from an EMBL/GenBank/DDBJ whole genome shotgun (WGS) entry which is preliminary data.</text>
</comment>